<dbReference type="Gene3D" id="1.20.1050.10">
    <property type="match status" value="1"/>
</dbReference>
<sequence>MQLFFASTSPFARKVRIVAHELGLWERITMVEIDPWTDGRLRAMNPLAKVPTLVRDGGEPLYDSAVICDYLDACAGRRLIPQDGERRWRALRLQALAADACAAAGRLFAGERRGEPEPARDRLARAVEATLDSLEGEPLAGDAPCLAEICAALLPGYCDFRWPDRDWRAGRPRLAAFTAAMAARASFQATRHRLAAGT</sequence>
<dbReference type="PANTHER" id="PTHR43968">
    <property type="match status" value="1"/>
</dbReference>
<dbReference type="Gene3D" id="3.40.30.10">
    <property type="entry name" value="Glutaredoxin"/>
    <property type="match status" value="1"/>
</dbReference>
<gene>
    <name evidence="2" type="ORF">OV079_01595</name>
</gene>
<dbReference type="RefSeq" id="WP_267765828.1">
    <property type="nucleotide sequence ID" value="NZ_JAPNKE010000002.1"/>
</dbReference>
<dbReference type="PANTHER" id="PTHR43968:SF6">
    <property type="entry name" value="GLUTATHIONE S-TRANSFERASE OMEGA"/>
    <property type="match status" value="1"/>
</dbReference>
<dbReference type="CDD" id="cd03049">
    <property type="entry name" value="GST_N_3"/>
    <property type="match status" value="1"/>
</dbReference>
<dbReference type="AlphaFoldDB" id="A0A9X3EHP4"/>
<evidence type="ECO:0000259" key="1">
    <source>
        <dbReference type="PROSITE" id="PS50404"/>
    </source>
</evidence>
<proteinExistence type="predicted"/>
<dbReference type="Proteomes" id="UP001150924">
    <property type="component" value="Unassembled WGS sequence"/>
</dbReference>
<organism evidence="2 3">
    <name type="scientific">Nannocystis pusilla</name>
    <dbReference type="NCBI Taxonomy" id="889268"/>
    <lineage>
        <taxon>Bacteria</taxon>
        <taxon>Pseudomonadati</taxon>
        <taxon>Myxococcota</taxon>
        <taxon>Polyangia</taxon>
        <taxon>Nannocystales</taxon>
        <taxon>Nannocystaceae</taxon>
        <taxon>Nannocystis</taxon>
    </lineage>
</organism>
<dbReference type="SUPFAM" id="SSF52833">
    <property type="entry name" value="Thioredoxin-like"/>
    <property type="match status" value="1"/>
</dbReference>
<dbReference type="EMBL" id="JAPNKE010000002">
    <property type="protein sequence ID" value="MCY1004283.1"/>
    <property type="molecule type" value="Genomic_DNA"/>
</dbReference>
<dbReference type="GO" id="GO:0005737">
    <property type="term" value="C:cytoplasm"/>
    <property type="evidence" value="ECO:0007669"/>
    <property type="project" value="TreeGrafter"/>
</dbReference>
<evidence type="ECO:0000313" key="2">
    <source>
        <dbReference type="EMBL" id="MCY1004283.1"/>
    </source>
</evidence>
<dbReference type="InterPro" id="IPR036249">
    <property type="entry name" value="Thioredoxin-like_sf"/>
</dbReference>
<protein>
    <submittedName>
        <fullName evidence="2">Glutathione S-transferase</fullName>
    </submittedName>
</protein>
<dbReference type="InterPro" id="IPR004045">
    <property type="entry name" value="Glutathione_S-Trfase_N"/>
</dbReference>
<feature type="domain" description="GST N-terminal" evidence="1">
    <location>
        <begin position="1"/>
        <end position="79"/>
    </location>
</feature>
<dbReference type="InterPro" id="IPR050983">
    <property type="entry name" value="GST_Omega/HSP26"/>
</dbReference>
<accession>A0A9X3EHP4</accession>
<keyword evidence="3" id="KW-1185">Reference proteome</keyword>
<reference evidence="2" key="1">
    <citation type="submission" date="2022-11" db="EMBL/GenBank/DDBJ databases">
        <title>Minimal conservation of predation-associated metabolite biosynthetic gene clusters underscores biosynthetic potential of Myxococcota including descriptions for ten novel species: Archangium lansinium sp. nov., Myxococcus landrumus sp. nov., Nannocystis bai.</title>
        <authorList>
            <person name="Ahearne A."/>
            <person name="Stevens C."/>
            <person name="Phillips K."/>
        </authorList>
    </citation>
    <scope>NUCLEOTIDE SEQUENCE</scope>
    <source>
        <strain evidence="2">Na p29</strain>
    </source>
</reference>
<comment type="caution">
    <text evidence="2">The sequence shown here is derived from an EMBL/GenBank/DDBJ whole genome shotgun (WGS) entry which is preliminary data.</text>
</comment>
<evidence type="ECO:0000313" key="3">
    <source>
        <dbReference type="Proteomes" id="UP001150924"/>
    </source>
</evidence>
<dbReference type="InterPro" id="IPR036282">
    <property type="entry name" value="Glutathione-S-Trfase_C_sf"/>
</dbReference>
<name>A0A9X3EHP4_9BACT</name>
<dbReference type="Pfam" id="PF13409">
    <property type="entry name" value="GST_N_2"/>
    <property type="match status" value="1"/>
</dbReference>
<dbReference type="PROSITE" id="PS50404">
    <property type="entry name" value="GST_NTER"/>
    <property type="match status" value="1"/>
</dbReference>
<dbReference type="SUPFAM" id="SSF47616">
    <property type="entry name" value="GST C-terminal domain-like"/>
    <property type="match status" value="1"/>
</dbReference>